<dbReference type="AlphaFoldDB" id="A0A269PC04"/>
<reference evidence="2 3" key="1">
    <citation type="submission" date="2017-08" db="EMBL/GenBank/DDBJ databases">
        <authorList>
            <person name="de Groot N.N."/>
        </authorList>
    </citation>
    <scope>NUCLEOTIDE SEQUENCE [LARGE SCALE GENOMIC DNA]</scope>
    <source>
        <strain evidence="2 3">NBT06-6</strain>
    </source>
</reference>
<protein>
    <submittedName>
        <fullName evidence="2">Uncharacterized protein</fullName>
    </submittedName>
</protein>
<dbReference type="EMBL" id="NQMQ01000019">
    <property type="protein sequence ID" value="PAJ69055.1"/>
    <property type="molecule type" value="Genomic_DNA"/>
</dbReference>
<name>A0A269PC04_9CORY</name>
<feature type="transmembrane region" description="Helical" evidence="1">
    <location>
        <begin position="45"/>
        <end position="66"/>
    </location>
</feature>
<feature type="transmembrane region" description="Helical" evidence="1">
    <location>
        <begin position="6"/>
        <end position="24"/>
    </location>
</feature>
<sequence length="67" mass="7693">MTLVGVFTDLIWKALWLIPVIALLRTAKRLLISHNPFLSYMEEKASAKLINTLYWLAVLTLLGVMFM</sequence>
<dbReference type="RefSeq" id="WP_095278463.1">
    <property type="nucleotide sequence ID" value="NZ_CP047655.1"/>
</dbReference>
<proteinExistence type="predicted"/>
<keyword evidence="1" id="KW-0472">Membrane</keyword>
<keyword evidence="1" id="KW-1133">Transmembrane helix</keyword>
<comment type="caution">
    <text evidence="2">The sequence shown here is derived from an EMBL/GenBank/DDBJ whole genome shotgun (WGS) entry which is preliminary data.</text>
</comment>
<evidence type="ECO:0000313" key="2">
    <source>
        <dbReference type="EMBL" id="PAJ69055.1"/>
    </source>
</evidence>
<keyword evidence="1" id="KW-0812">Transmembrane</keyword>
<accession>A0A269PC04</accession>
<gene>
    <name evidence="2" type="ORF">CIG21_09365</name>
</gene>
<dbReference type="Proteomes" id="UP000215771">
    <property type="component" value="Unassembled WGS sequence"/>
</dbReference>
<organism evidence="2 3">
    <name type="scientific">Corynebacterium hadale</name>
    <dbReference type="NCBI Taxonomy" id="2026255"/>
    <lineage>
        <taxon>Bacteria</taxon>
        <taxon>Bacillati</taxon>
        <taxon>Actinomycetota</taxon>
        <taxon>Actinomycetes</taxon>
        <taxon>Mycobacteriales</taxon>
        <taxon>Corynebacteriaceae</taxon>
        <taxon>Corynebacterium</taxon>
    </lineage>
</organism>
<evidence type="ECO:0000256" key="1">
    <source>
        <dbReference type="SAM" id="Phobius"/>
    </source>
</evidence>
<evidence type="ECO:0000313" key="3">
    <source>
        <dbReference type="Proteomes" id="UP000215771"/>
    </source>
</evidence>